<evidence type="ECO:0000313" key="2">
    <source>
        <dbReference type="Proteomes" id="UP000887574"/>
    </source>
</evidence>
<proteinExistence type="predicted"/>
<sequence length="351" mass="40661">MQDYQLRKLQREIAQETDFLKQHHIEPQESSETFDLPVFSELKRLDIKSKLHILQQSRKNPAYKADRHRRECPKALLSKIQKELHTEGSKSRRLSSRRYSIRNPSPKPAVKKKQTSIASSESEQKEPPSSAGYYSSDDRSSRVVSVPETANEKSQTTSFRLDFSALDSSPERRKKTLKHKQWTDLEIYPRELEISEVEQPKNPALTSKSKSSGPSKIQPKDSFKYPDWLRLLPDQLESSSRSEKNGLKSEPRLLYLPEGAEEMWKRYGVDLFYDSFLLKCFSGFMKSKSRSAREKVSAEVPEKGMTRHDSGFIDHQTGQSARKIVNQTKMKMVLRKMVEAFCFHVKCLNNK</sequence>
<keyword evidence="2" id="KW-1185">Reference proteome</keyword>
<protein>
    <submittedName>
        <fullName evidence="3">Uncharacterized protein</fullName>
    </submittedName>
</protein>
<accession>A0A915END7</accession>
<reference evidence="3" key="1">
    <citation type="submission" date="2022-11" db="UniProtKB">
        <authorList>
            <consortium name="WormBaseParasite"/>
        </authorList>
    </citation>
    <scope>IDENTIFICATION</scope>
</reference>
<evidence type="ECO:0000256" key="1">
    <source>
        <dbReference type="SAM" id="MobiDB-lite"/>
    </source>
</evidence>
<organism evidence="2 3">
    <name type="scientific">Ditylenchus dipsaci</name>
    <dbReference type="NCBI Taxonomy" id="166011"/>
    <lineage>
        <taxon>Eukaryota</taxon>
        <taxon>Metazoa</taxon>
        <taxon>Ecdysozoa</taxon>
        <taxon>Nematoda</taxon>
        <taxon>Chromadorea</taxon>
        <taxon>Rhabditida</taxon>
        <taxon>Tylenchina</taxon>
        <taxon>Tylenchomorpha</taxon>
        <taxon>Sphaerularioidea</taxon>
        <taxon>Anguinidae</taxon>
        <taxon>Anguininae</taxon>
        <taxon>Ditylenchus</taxon>
    </lineage>
</organism>
<dbReference type="AlphaFoldDB" id="A0A915END7"/>
<feature type="region of interest" description="Disordered" evidence="1">
    <location>
        <begin position="80"/>
        <end position="157"/>
    </location>
</feature>
<dbReference type="WBParaSite" id="jg8667">
    <property type="protein sequence ID" value="jg8667"/>
    <property type="gene ID" value="jg8667"/>
</dbReference>
<feature type="compositionally biased region" description="Polar residues" evidence="1">
    <location>
        <begin position="204"/>
        <end position="215"/>
    </location>
</feature>
<feature type="region of interest" description="Disordered" evidence="1">
    <location>
        <begin position="198"/>
        <end position="222"/>
    </location>
</feature>
<dbReference type="Proteomes" id="UP000887574">
    <property type="component" value="Unplaced"/>
</dbReference>
<feature type="compositionally biased region" description="Basic and acidic residues" evidence="1">
    <location>
        <begin position="80"/>
        <end position="90"/>
    </location>
</feature>
<name>A0A915END7_9BILA</name>
<evidence type="ECO:0000313" key="3">
    <source>
        <dbReference type="WBParaSite" id="jg8667"/>
    </source>
</evidence>
<feature type="compositionally biased region" description="Basic residues" evidence="1">
    <location>
        <begin position="91"/>
        <end position="100"/>
    </location>
</feature>